<comment type="caution">
    <text evidence="1">The sequence shown here is derived from an EMBL/GenBank/DDBJ whole genome shotgun (WGS) entry which is preliminary data.</text>
</comment>
<proteinExistence type="predicted"/>
<name>A0ACB7WEV0_DIOAL</name>
<organism evidence="1 2">
    <name type="scientific">Dioscorea alata</name>
    <name type="common">Purple yam</name>
    <dbReference type="NCBI Taxonomy" id="55571"/>
    <lineage>
        <taxon>Eukaryota</taxon>
        <taxon>Viridiplantae</taxon>
        <taxon>Streptophyta</taxon>
        <taxon>Embryophyta</taxon>
        <taxon>Tracheophyta</taxon>
        <taxon>Spermatophyta</taxon>
        <taxon>Magnoliopsida</taxon>
        <taxon>Liliopsida</taxon>
        <taxon>Dioscoreales</taxon>
        <taxon>Dioscoreaceae</taxon>
        <taxon>Dioscorea</taxon>
    </lineage>
</organism>
<reference evidence="2" key="1">
    <citation type="journal article" date="2022" name="Nat. Commun.">
        <title>Chromosome evolution and the genetic basis of agronomically important traits in greater yam.</title>
        <authorList>
            <person name="Bredeson J.V."/>
            <person name="Lyons J.B."/>
            <person name="Oniyinde I.O."/>
            <person name="Okereke N.R."/>
            <person name="Kolade O."/>
            <person name="Nnabue I."/>
            <person name="Nwadili C.O."/>
            <person name="Hribova E."/>
            <person name="Parker M."/>
            <person name="Nwogha J."/>
            <person name="Shu S."/>
            <person name="Carlson J."/>
            <person name="Kariba R."/>
            <person name="Muthemba S."/>
            <person name="Knop K."/>
            <person name="Barton G.J."/>
            <person name="Sherwood A.V."/>
            <person name="Lopez-Montes A."/>
            <person name="Asiedu R."/>
            <person name="Jamnadass R."/>
            <person name="Muchugi A."/>
            <person name="Goodstein D."/>
            <person name="Egesi C.N."/>
            <person name="Featherston J."/>
            <person name="Asfaw A."/>
            <person name="Simpson G.G."/>
            <person name="Dolezel J."/>
            <person name="Hendre P.S."/>
            <person name="Van Deynze A."/>
            <person name="Kumar P.L."/>
            <person name="Obidiegwu J.E."/>
            <person name="Bhattacharjee R."/>
            <person name="Rokhsar D.S."/>
        </authorList>
    </citation>
    <scope>NUCLEOTIDE SEQUENCE [LARGE SCALE GENOMIC DNA]</scope>
    <source>
        <strain evidence="2">cv. TDa95/00328</strain>
    </source>
</reference>
<evidence type="ECO:0000313" key="1">
    <source>
        <dbReference type="EMBL" id="KAH7686310.1"/>
    </source>
</evidence>
<accession>A0ACB7WEV0</accession>
<keyword evidence="1" id="KW-0346">Stress response</keyword>
<sequence>MAAPFVMKTYKMVDDQETDMVIRWGVENNSFVVLDPFVFAKTLLPAHFKHCNFSSFVRQLNTYGFRKVDPDKWEFAHASFLRGQTCLLNNIVRRNNNGKRKGDSDHGTGLDDNEEEKVVMEVVRLKKAQQATEDEIHKMWDRLHDAERKPKQMLDFLARVLKNPALLDRLMAHRAGDEIEEKRVRLRINNETNHDDDGSVRCDAGSLLNLDRDDDMGFYGGPEPMVYDFGMEVGGEGYPLGF</sequence>
<gene>
    <name evidence="1" type="ORF">IHE45_04G097100</name>
</gene>
<keyword evidence="2" id="KW-1185">Reference proteome</keyword>
<dbReference type="Proteomes" id="UP000827976">
    <property type="component" value="Chromosome 4"/>
</dbReference>
<protein>
    <submittedName>
        <fullName evidence="1">Heat shock transcription factor protein</fullName>
    </submittedName>
</protein>
<evidence type="ECO:0000313" key="2">
    <source>
        <dbReference type="Proteomes" id="UP000827976"/>
    </source>
</evidence>
<dbReference type="EMBL" id="CM037014">
    <property type="protein sequence ID" value="KAH7686310.1"/>
    <property type="molecule type" value="Genomic_DNA"/>
</dbReference>